<evidence type="ECO:0000313" key="4">
    <source>
        <dbReference type="Proteomes" id="UP000002217"/>
    </source>
</evidence>
<feature type="transmembrane region" description="Helical" evidence="2">
    <location>
        <begin position="32"/>
        <end position="49"/>
    </location>
</feature>
<keyword evidence="2" id="KW-0472">Membrane</keyword>
<proteinExistence type="predicted"/>
<dbReference type="InterPro" id="IPR007060">
    <property type="entry name" value="FtsL/DivIC"/>
</dbReference>
<accession>C8W3S3</accession>
<keyword evidence="1" id="KW-0175">Coiled coil</keyword>
<dbReference type="STRING" id="485916.Dtox_0224"/>
<protein>
    <submittedName>
        <fullName evidence="3">Septum formation initiator</fullName>
    </submittedName>
</protein>
<name>C8W3S3_DESAS</name>
<organism evidence="3 4">
    <name type="scientific">Desulfofarcimen acetoxidans (strain ATCC 49208 / DSM 771 / KCTC 5769 / VKM B-1644 / 5575)</name>
    <name type="common">Desulfotomaculum acetoxidans</name>
    <dbReference type="NCBI Taxonomy" id="485916"/>
    <lineage>
        <taxon>Bacteria</taxon>
        <taxon>Bacillati</taxon>
        <taxon>Bacillota</taxon>
        <taxon>Clostridia</taxon>
        <taxon>Eubacteriales</taxon>
        <taxon>Peptococcaceae</taxon>
        <taxon>Desulfofarcimen</taxon>
    </lineage>
</organism>
<dbReference type="RefSeq" id="WP_015755898.1">
    <property type="nucleotide sequence ID" value="NC_013216.1"/>
</dbReference>
<dbReference type="KEGG" id="dae:Dtox_0224"/>
<feature type="coiled-coil region" evidence="1">
    <location>
        <begin position="55"/>
        <end position="89"/>
    </location>
</feature>
<evidence type="ECO:0000256" key="1">
    <source>
        <dbReference type="SAM" id="Coils"/>
    </source>
</evidence>
<evidence type="ECO:0000313" key="3">
    <source>
        <dbReference type="EMBL" id="ACV61177.1"/>
    </source>
</evidence>
<keyword evidence="4" id="KW-1185">Reference proteome</keyword>
<dbReference type="AlphaFoldDB" id="C8W3S3"/>
<gene>
    <name evidence="3" type="ordered locus">Dtox_0224</name>
</gene>
<dbReference type="HOGENOM" id="CLU_134863_4_0_9"/>
<dbReference type="Pfam" id="PF04977">
    <property type="entry name" value="DivIC"/>
    <property type="match status" value="1"/>
</dbReference>
<dbReference type="OrthoDB" id="9815382at2"/>
<dbReference type="eggNOG" id="COG2919">
    <property type="taxonomic scope" value="Bacteria"/>
</dbReference>
<dbReference type="EMBL" id="CP001720">
    <property type="protein sequence ID" value="ACV61177.1"/>
    <property type="molecule type" value="Genomic_DNA"/>
</dbReference>
<keyword evidence="2" id="KW-1133">Transmembrane helix</keyword>
<reference evidence="3 4" key="1">
    <citation type="journal article" date="2009" name="Stand. Genomic Sci.">
        <title>Complete genome sequence of Desulfotomaculum acetoxidans type strain (5575).</title>
        <authorList>
            <person name="Spring S."/>
            <person name="Lapidus A."/>
            <person name="Schroder M."/>
            <person name="Gleim D."/>
            <person name="Sims D."/>
            <person name="Meincke L."/>
            <person name="Glavina Del Rio T."/>
            <person name="Tice H."/>
            <person name="Copeland A."/>
            <person name="Cheng J.F."/>
            <person name="Lucas S."/>
            <person name="Chen F."/>
            <person name="Nolan M."/>
            <person name="Bruce D."/>
            <person name="Goodwin L."/>
            <person name="Pitluck S."/>
            <person name="Ivanova N."/>
            <person name="Mavromatis K."/>
            <person name="Mikhailova N."/>
            <person name="Pati A."/>
            <person name="Chen A."/>
            <person name="Palaniappan K."/>
            <person name="Land M."/>
            <person name="Hauser L."/>
            <person name="Chang Y.J."/>
            <person name="Jeffries C.D."/>
            <person name="Chain P."/>
            <person name="Saunders E."/>
            <person name="Brettin T."/>
            <person name="Detter J.C."/>
            <person name="Goker M."/>
            <person name="Bristow J."/>
            <person name="Eisen J.A."/>
            <person name="Markowitz V."/>
            <person name="Hugenholtz P."/>
            <person name="Kyrpides N.C."/>
            <person name="Klenk H.P."/>
            <person name="Han C."/>
        </authorList>
    </citation>
    <scope>NUCLEOTIDE SEQUENCE [LARGE SCALE GENOMIC DNA]</scope>
    <source>
        <strain evidence="4">ATCC 49208 / DSM 771 / VKM B-1644</strain>
    </source>
</reference>
<sequence length="122" mass="13996">MISSSQQERNMYIPPKGDQQKKVSFRLTKNKIPLIVGIIMALYLGLSLVNQFNKLQLIHNDLEVMQKEVDSLKTKNQSLREELKNVQSNAYIEQVAREKLGLVKPGEKRIVPVDKNQPQIPD</sequence>
<evidence type="ECO:0000256" key="2">
    <source>
        <dbReference type="SAM" id="Phobius"/>
    </source>
</evidence>
<dbReference type="Proteomes" id="UP000002217">
    <property type="component" value="Chromosome"/>
</dbReference>
<keyword evidence="2" id="KW-0812">Transmembrane</keyword>